<dbReference type="Proteomes" id="UP001190700">
    <property type="component" value="Unassembled WGS sequence"/>
</dbReference>
<accession>A0AAE0GHE4</accession>
<protein>
    <submittedName>
        <fullName evidence="2">Uncharacterized protein</fullName>
    </submittedName>
</protein>
<feature type="compositionally biased region" description="Low complexity" evidence="1">
    <location>
        <begin position="228"/>
        <end position="244"/>
    </location>
</feature>
<reference evidence="2 3" key="1">
    <citation type="journal article" date="2015" name="Genome Biol. Evol.">
        <title>Comparative Genomics of a Bacterivorous Green Alga Reveals Evolutionary Causalities and Consequences of Phago-Mixotrophic Mode of Nutrition.</title>
        <authorList>
            <person name="Burns J.A."/>
            <person name="Paasch A."/>
            <person name="Narechania A."/>
            <person name="Kim E."/>
        </authorList>
    </citation>
    <scope>NUCLEOTIDE SEQUENCE [LARGE SCALE GENOMIC DNA]</scope>
    <source>
        <strain evidence="2 3">PLY_AMNH</strain>
    </source>
</reference>
<evidence type="ECO:0000313" key="3">
    <source>
        <dbReference type="Proteomes" id="UP001190700"/>
    </source>
</evidence>
<feature type="compositionally biased region" description="Low complexity" evidence="1">
    <location>
        <begin position="108"/>
        <end position="128"/>
    </location>
</feature>
<name>A0AAE0GHE4_9CHLO</name>
<feature type="compositionally biased region" description="Polar residues" evidence="1">
    <location>
        <begin position="146"/>
        <end position="165"/>
    </location>
</feature>
<dbReference type="AlphaFoldDB" id="A0AAE0GHE4"/>
<gene>
    <name evidence="2" type="ORF">CYMTET_13997</name>
</gene>
<keyword evidence="3" id="KW-1185">Reference proteome</keyword>
<feature type="region of interest" description="Disordered" evidence="1">
    <location>
        <begin position="1"/>
        <end position="32"/>
    </location>
</feature>
<feature type="compositionally biased region" description="Basic and acidic residues" evidence="1">
    <location>
        <begin position="1"/>
        <end position="12"/>
    </location>
</feature>
<feature type="region of interest" description="Disordered" evidence="1">
    <location>
        <begin position="93"/>
        <end position="165"/>
    </location>
</feature>
<evidence type="ECO:0000313" key="2">
    <source>
        <dbReference type="EMBL" id="KAK3278037.1"/>
    </source>
</evidence>
<dbReference type="EMBL" id="LGRX02005662">
    <property type="protein sequence ID" value="KAK3278037.1"/>
    <property type="molecule type" value="Genomic_DNA"/>
</dbReference>
<evidence type="ECO:0000256" key="1">
    <source>
        <dbReference type="SAM" id="MobiDB-lite"/>
    </source>
</evidence>
<comment type="caution">
    <text evidence="2">The sequence shown here is derived from an EMBL/GenBank/DDBJ whole genome shotgun (WGS) entry which is preliminary data.</text>
</comment>
<sequence>MEAWDEKPRDNMKSIWQESAGSDPASPFTPDRHRYDFRAVAAGRVPIQAMLSNRPPPREALKGSKAASASSYAADLAASQIPALVPSSVLQSVPEIPSTQPSPAAAHATLSPPALTSPSTPASPTTLSQNAERSQHHRIVIEPLSPSESASVATPSPSESASVATLSPSESASVATLSPSESASVAALSPSESPSVATLSPSESPSVATLSPSESPQPASDIEPPPSTAGVSATSAVSESGTASLSSDVSTHSAVDSLPEASLVGGTTPSPTSRPQACAADDALQYNTSADNCAFNFRINCSATRLAMQHGNEEFEKKWKEAGSVEFCDTDLARQFARQKGCIFVEDGEFRFRSECASMALPKFFCTGGKQCAYSGKWKSWDTWQLAEPSYHLFSKSEAFRLVAKRRVAFLGDSLGRQVFNHLVQFLRGNSQYADVPQMDHLFYKITAAGANSEDGVSSFTDSFIMRSKTRHAFSIPMTRTADAHFEFLFLFVRNWVDIPDYFNASNPRLQMLKQFDPDVVFLHTGAWNVPKNGCHEGCPVQQQGSFEIIKQYYADHPNTTNFYLLGAPDQRKDQTKIMEMNEASREFCETTFSFQK</sequence>
<feature type="compositionally biased region" description="Low complexity" evidence="1">
    <location>
        <begin position="63"/>
        <end position="72"/>
    </location>
</feature>
<organism evidence="2 3">
    <name type="scientific">Cymbomonas tetramitiformis</name>
    <dbReference type="NCBI Taxonomy" id="36881"/>
    <lineage>
        <taxon>Eukaryota</taxon>
        <taxon>Viridiplantae</taxon>
        <taxon>Chlorophyta</taxon>
        <taxon>Pyramimonadophyceae</taxon>
        <taxon>Pyramimonadales</taxon>
        <taxon>Pyramimonadaceae</taxon>
        <taxon>Cymbomonas</taxon>
    </lineage>
</organism>
<feature type="compositionally biased region" description="Polar residues" evidence="1">
    <location>
        <begin position="190"/>
        <end position="218"/>
    </location>
</feature>
<feature type="region of interest" description="Disordered" evidence="1">
    <location>
        <begin position="48"/>
        <end position="72"/>
    </location>
</feature>
<feature type="region of interest" description="Disordered" evidence="1">
    <location>
        <begin position="185"/>
        <end position="254"/>
    </location>
</feature>
<proteinExistence type="predicted"/>
<feature type="compositionally biased region" description="Polar residues" evidence="1">
    <location>
        <begin position="245"/>
        <end position="254"/>
    </location>
</feature>